<feature type="transmembrane region" description="Helical" evidence="2">
    <location>
        <begin position="87"/>
        <end position="108"/>
    </location>
</feature>
<proteinExistence type="predicted"/>
<keyword evidence="2" id="KW-1133">Transmembrane helix</keyword>
<dbReference type="eggNOG" id="ENOG5033B25">
    <property type="taxonomic scope" value="Bacteria"/>
</dbReference>
<reference evidence="3 4" key="1">
    <citation type="submission" date="2015-09" db="EMBL/GenBank/DDBJ databases">
        <authorList>
            <consortium name="Pathogen Informatics"/>
        </authorList>
    </citation>
    <scope>NUCLEOTIDE SEQUENCE [LARGE SCALE GENOMIC DNA]</scope>
    <source>
        <strain evidence="3 4">2789STDY5608828</strain>
    </source>
</reference>
<dbReference type="STRING" id="187979.ERS852385_01482"/>
<feature type="compositionally biased region" description="Basic and acidic residues" evidence="1">
    <location>
        <begin position="11"/>
        <end position="26"/>
    </location>
</feature>
<protein>
    <submittedName>
        <fullName evidence="3">Uncharacterized protein</fullName>
    </submittedName>
</protein>
<name>A0A174A7X0_9FIRM</name>
<evidence type="ECO:0000313" key="4">
    <source>
        <dbReference type="Proteomes" id="UP000095546"/>
    </source>
</evidence>
<dbReference type="OrthoDB" id="1666523at2"/>
<dbReference type="AlphaFoldDB" id="A0A174A7X0"/>
<evidence type="ECO:0000313" key="3">
    <source>
        <dbReference type="EMBL" id="CUN83586.1"/>
    </source>
</evidence>
<gene>
    <name evidence="3" type="ORF">ERS852385_01482</name>
</gene>
<dbReference type="Proteomes" id="UP000095546">
    <property type="component" value="Unassembled WGS sequence"/>
</dbReference>
<keyword evidence="2" id="KW-0472">Membrane</keyword>
<evidence type="ECO:0000256" key="2">
    <source>
        <dbReference type="SAM" id="Phobius"/>
    </source>
</evidence>
<dbReference type="RefSeq" id="WP_055161899.1">
    <property type="nucleotide sequence ID" value="NZ_CABIWZ010000009.1"/>
</dbReference>
<organism evidence="3 4">
    <name type="scientific">Mitsuokella jalaludinii</name>
    <dbReference type="NCBI Taxonomy" id="187979"/>
    <lineage>
        <taxon>Bacteria</taxon>
        <taxon>Bacillati</taxon>
        <taxon>Bacillota</taxon>
        <taxon>Negativicutes</taxon>
        <taxon>Selenomonadales</taxon>
        <taxon>Selenomonadaceae</taxon>
        <taxon>Mitsuokella</taxon>
    </lineage>
</organism>
<feature type="region of interest" description="Disordered" evidence="1">
    <location>
        <begin position="1"/>
        <end position="26"/>
    </location>
</feature>
<evidence type="ECO:0000256" key="1">
    <source>
        <dbReference type="SAM" id="MobiDB-lite"/>
    </source>
</evidence>
<keyword evidence="2" id="KW-0812">Transmembrane</keyword>
<sequence>MANQYKKLQKKLYEKNKPDDKKKEPKVGKDYPILILIGLTIFVCFLGWGNFDNMNRATYVLLTVSLILTYVRRHAKLSETRAIYVERASAASIGLAIALFFIVLYYQFFG</sequence>
<dbReference type="EMBL" id="CYYU01000009">
    <property type="protein sequence ID" value="CUN83586.1"/>
    <property type="molecule type" value="Genomic_DNA"/>
</dbReference>
<feature type="transmembrane region" description="Helical" evidence="2">
    <location>
        <begin position="57"/>
        <end position="75"/>
    </location>
</feature>
<keyword evidence="4" id="KW-1185">Reference proteome</keyword>
<feature type="transmembrane region" description="Helical" evidence="2">
    <location>
        <begin position="31"/>
        <end position="51"/>
    </location>
</feature>
<accession>A0A174A7X0</accession>